<dbReference type="CDD" id="cd01725">
    <property type="entry name" value="LSm2"/>
    <property type="match status" value="1"/>
</dbReference>
<evidence type="ECO:0000256" key="5">
    <source>
        <dbReference type="ARBA" id="ARBA00022884"/>
    </source>
</evidence>
<keyword evidence="4" id="KW-0747">Spliceosome</keyword>
<dbReference type="PANTHER" id="PTHR13829:SF2">
    <property type="entry name" value="U6 SNRNA-ASSOCIATED SM-LIKE PROTEIN LSM2"/>
    <property type="match status" value="1"/>
</dbReference>
<evidence type="ECO:0000256" key="6">
    <source>
        <dbReference type="ARBA" id="ARBA00023187"/>
    </source>
</evidence>
<keyword evidence="12" id="KW-1185">Reference proteome</keyword>
<dbReference type="PANTHER" id="PTHR13829">
    <property type="entry name" value="SNRNP CORE PROTEIN FAMILY MEMBER"/>
    <property type="match status" value="1"/>
</dbReference>
<dbReference type="Gramene" id="TVU42790">
    <property type="protein sequence ID" value="TVU42790"/>
    <property type="gene ID" value="EJB05_09212"/>
</dbReference>
<name>A0A5J9W622_9POAL</name>
<dbReference type="SMART" id="SM00651">
    <property type="entry name" value="Sm"/>
    <property type="match status" value="1"/>
</dbReference>
<protein>
    <recommendedName>
        <fullName evidence="10">Sm domain-containing protein</fullName>
    </recommendedName>
</protein>
<keyword evidence="5" id="KW-0694">RNA-binding</keyword>
<evidence type="ECO:0000256" key="1">
    <source>
        <dbReference type="ARBA" id="ARBA00004123"/>
    </source>
</evidence>
<dbReference type="InterPro" id="IPR010920">
    <property type="entry name" value="LSM_dom_sf"/>
</dbReference>
<comment type="caution">
    <text evidence="11">The sequence shown here is derived from an EMBL/GenBank/DDBJ whole genome shotgun (WGS) entry which is preliminary data.</text>
</comment>
<dbReference type="Proteomes" id="UP000324897">
    <property type="component" value="Unassembled WGS sequence"/>
</dbReference>
<dbReference type="SUPFAM" id="SSF50182">
    <property type="entry name" value="Sm-like ribonucleoproteins"/>
    <property type="match status" value="1"/>
</dbReference>
<sequence length="189" mass="20889">MLFFSYFKELVGKQVTVELKNDLAISGTLHSVDQYLNIKLENTRVVNEDKYPHMLFIDGRNDNEGPLQLCSFFGILGFVDGTIVKYHCGCVPFSSILGCVVEGSPVASRVLPQVLKVYYSSNGEYAVILARKGISYQFETASSEAQLCVMSCFRRMEWTSTFSMTPQGGRHAEADPPSSSSYPIGGSLI</sequence>
<dbReference type="EMBL" id="RWGY01000005">
    <property type="protein sequence ID" value="TVU42790.1"/>
    <property type="molecule type" value="Genomic_DNA"/>
</dbReference>
<keyword evidence="7" id="KW-0539">Nucleus</keyword>
<dbReference type="Gene3D" id="2.30.30.100">
    <property type="match status" value="1"/>
</dbReference>
<evidence type="ECO:0000256" key="8">
    <source>
        <dbReference type="ARBA" id="ARBA00023274"/>
    </source>
</evidence>
<dbReference type="GO" id="GO:0046540">
    <property type="term" value="C:U4/U6 x U5 tri-snRNP complex"/>
    <property type="evidence" value="ECO:0007669"/>
    <property type="project" value="TreeGrafter"/>
</dbReference>
<dbReference type="GO" id="GO:0003723">
    <property type="term" value="F:RNA binding"/>
    <property type="evidence" value="ECO:0007669"/>
    <property type="project" value="UniProtKB-KW"/>
</dbReference>
<comment type="similarity">
    <text evidence="2">Belongs to the snRNP Sm proteins family.</text>
</comment>
<dbReference type="GO" id="GO:0000932">
    <property type="term" value="C:P-body"/>
    <property type="evidence" value="ECO:0007669"/>
    <property type="project" value="TreeGrafter"/>
</dbReference>
<dbReference type="Pfam" id="PF01423">
    <property type="entry name" value="LSM"/>
    <property type="match status" value="1"/>
</dbReference>
<evidence type="ECO:0000256" key="7">
    <source>
        <dbReference type="ARBA" id="ARBA00023242"/>
    </source>
</evidence>
<evidence type="ECO:0000259" key="10">
    <source>
        <dbReference type="SMART" id="SM00651"/>
    </source>
</evidence>
<gene>
    <name evidence="11" type="ORF">EJB05_09212</name>
</gene>
<evidence type="ECO:0000313" key="12">
    <source>
        <dbReference type="Proteomes" id="UP000324897"/>
    </source>
</evidence>
<dbReference type="GO" id="GO:0000398">
    <property type="term" value="P:mRNA splicing, via spliceosome"/>
    <property type="evidence" value="ECO:0007669"/>
    <property type="project" value="TreeGrafter"/>
</dbReference>
<keyword evidence="3" id="KW-0507">mRNA processing</keyword>
<dbReference type="GO" id="GO:0071013">
    <property type="term" value="C:catalytic step 2 spliceosome"/>
    <property type="evidence" value="ECO:0007669"/>
    <property type="project" value="TreeGrafter"/>
</dbReference>
<dbReference type="GO" id="GO:0005688">
    <property type="term" value="C:U6 snRNP"/>
    <property type="evidence" value="ECO:0007669"/>
    <property type="project" value="TreeGrafter"/>
</dbReference>
<dbReference type="InterPro" id="IPR016654">
    <property type="entry name" value="U6_snRNA_Lsm2"/>
</dbReference>
<keyword evidence="8" id="KW-0687">Ribonucleoprotein</keyword>
<evidence type="ECO:0000313" key="11">
    <source>
        <dbReference type="EMBL" id="TVU42790.1"/>
    </source>
</evidence>
<evidence type="ECO:0000256" key="2">
    <source>
        <dbReference type="ARBA" id="ARBA00006850"/>
    </source>
</evidence>
<feature type="region of interest" description="Disordered" evidence="9">
    <location>
        <begin position="164"/>
        <end position="189"/>
    </location>
</feature>
<keyword evidence="6" id="KW-0508">mRNA splicing</keyword>
<feature type="domain" description="Sm" evidence="10">
    <location>
        <begin position="5"/>
        <end position="89"/>
    </location>
</feature>
<evidence type="ECO:0000256" key="3">
    <source>
        <dbReference type="ARBA" id="ARBA00022664"/>
    </source>
</evidence>
<proteinExistence type="inferred from homology"/>
<dbReference type="OrthoDB" id="10256176at2759"/>
<dbReference type="InterPro" id="IPR001163">
    <property type="entry name" value="Sm_dom_euk/arc"/>
</dbReference>
<dbReference type="AlphaFoldDB" id="A0A5J9W622"/>
<reference evidence="11 12" key="1">
    <citation type="journal article" date="2019" name="Sci. Rep.">
        <title>A high-quality genome of Eragrostis curvula grass provides insights into Poaceae evolution and supports new strategies to enhance forage quality.</title>
        <authorList>
            <person name="Carballo J."/>
            <person name="Santos B.A.C.M."/>
            <person name="Zappacosta D."/>
            <person name="Garbus I."/>
            <person name="Selva J.P."/>
            <person name="Gallo C.A."/>
            <person name="Diaz A."/>
            <person name="Albertini E."/>
            <person name="Caccamo M."/>
            <person name="Echenique V."/>
        </authorList>
    </citation>
    <scope>NUCLEOTIDE SEQUENCE [LARGE SCALE GENOMIC DNA]</scope>
    <source>
        <strain evidence="12">cv. Victoria</strain>
        <tissue evidence="11">Leaf</tissue>
    </source>
</reference>
<evidence type="ECO:0000256" key="9">
    <source>
        <dbReference type="SAM" id="MobiDB-lite"/>
    </source>
</evidence>
<accession>A0A5J9W622</accession>
<organism evidence="11 12">
    <name type="scientific">Eragrostis curvula</name>
    <name type="common">weeping love grass</name>
    <dbReference type="NCBI Taxonomy" id="38414"/>
    <lineage>
        <taxon>Eukaryota</taxon>
        <taxon>Viridiplantae</taxon>
        <taxon>Streptophyta</taxon>
        <taxon>Embryophyta</taxon>
        <taxon>Tracheophyta</taxon>
        <taxon>Spermatophyta</taxon>
        <taxon>Magnoliopsida</taxon>
        <taxon>Liliopsida</taxon>
        <taxon>Poales</taxon>
        <taxon>Poaceae</taxon>
        <taxon>PACMAD clade</taxon>
        <taxon>Chloridoideae</taxon>
        <taxon>Eragrostideae</taxon>
        <taxon>Eragrostidinae</taxon>
        <taxon>Eragrostis</taxon>
    </lineage>
</organism>
<comment type="subcellular location">
    <subcellularLocation>
        <location evidence="1">Nucleus</location>
    </subcellularLocation>
</comment>
<dbReference type="GO" id="GO:1990726">
    <property type="term" value="C:Lsm1-7-Pat1 complex"/>
    <property type="evidence" value="ECO:0007669"/>
    <property type="project" value="TreeGrafter"/>
</dbReference>
<evidence type="ECO:0000256" key="4">
    <source>
        <dbReference type="ARBA" id="ARBA00022728"/>
    </source>
</evidence>
<dbReference type="GO" id="GO:0071011">
    <property type="term" value="C:precatalytic spliceosome"/>
    <property type="evidence" value="ECO:0007669"/>
    <property type="project" value="TreeGrafter"/>
</dbReference>